<dbReference type="SUPFAM" id="SSF53474">
    <property type="entry name" value="alpha/beta-Hydrolases"/>
    <property type="match status" value="1"/>
</dbReference>
<dbReference type="KEGG" id="fki:FK004_04045"/>
<dbReference type="Pfam" id="PF12146">
    <property type="entry name" value="Hydrolase_4"/>
    <property type="match status" value="1"/>
</dbReference>
<evidence type="ECO:0000313" key="4">
    <source>
        <dbReference type="Proteomes" id="UP000244677"/>
    </source>
</evidence>
<dbReference type="Gene3D" id="3.40.50.1820">
    <property type="entry name" value="alpha/beta hydrolase"/>
    <property type="match status" value="1"/>
</dbReference>
<dbReference type="InterPro" id="IPR029058">
    <property type="entry name" value="AB_hydrolase_fold"/>
</dbReference>
<dbReference type="InterPro" id="IPR053145">
    <property type="entry name" value="AB_hydrolase_Est10"/>
</dbReference>
<dbReference type="PANTHER" id="PTHR43265">
    <property type="entry name" value="ESTERASE ESTD"/>
    <property type="match status" value="1"/>
</dbReference>
<evidence type="ECO:0000313" key="3">
    <source>
        <dbReference type="EMBL" id="AWG24463.1"/>
    </source>
</evidence>
<dbReference type="Proteomes" id="UP000244677">
    <property type="component" value="Chromosome"/>
</dbReference>
<name>A0A2S1LL17_9FLAO</name>
<dbReference type="InterPro" id="IPR022742">
    <property type="entry name" value="Hydrolase_4"/>
</dbReference>
<organism evidence="3 4">
    <name type="scientific">Flavobacterium kingsejongi</name>
    <dbReference type="NCBI Taxonomy" id="1678728"/>
    <lineage>
        <taxon>Bacteria</taxon>
        <taxon>Pseudomonadati</taxon>
        <taxon>Bacteroidota</taxon>
        <taxon>Flavobacteriia</taxon>
        <taxon>Flavobacteriales</taxon>
        <taxon>Flavobacteriaceae</taxon>
        <taxon>Flavobacterium</taxon>
    </lineage>
</organism>
<dbReference type="RefSeq" id="WP_108736104.1">
    <property type="nucleotide sequence ID" value="NZ_CP020919.1"/>
</dbReference>
<dbReference type="AlphaFoldDB" id="A0A2S1LL17"/>
<keyword evidence="1" id="KW-0732">Signal</keyword>
<feature type="signal peptide" evidence="1">
    <location>
        <begin position="1"/>
        <end position="17"/>
    </location>
</feature>
<feature type="domain" description="Serine aminopeptidase S33" evidence="2">
    <location>
        <begin position="75"/>
        <end position="272"/>
    </location>
</feature>
<evidence type="ECO:0000259" key="2">
    <source>
        <dbReference type="Pfam" id="PF12146"/>
    </source>
</evidence>
<dbReference type="OrthoDB" id="9809549at2"/>
<dbReference type="EMBL" id="CP020919">
    <property type="protein sequence ID" value="AWG24463.1"/>
    <property type="molecule type" value="Genomic_DNA"/>
</dbReference>
<proteinExistence type="predicted"/>
<feature type="chain" id="PRO_5015502647" description="Serine aminopeptidase S33 domain-containing protein" evidence="1">
    <location>
        <begin position="18"/>
        <end position="310"/>
    </location>
</feature>
<reference evidence="3 4" key="1">
    <citation type="submission" date="2017-04" db="EMBL/GenBank/DDBJ databases">
        <title>Complete genome sequence of Flavobacterium kingsejong AJ004.</title>
        <authorList>
            <person name="Lee P.C."/>
        </authorList>
    </citation>
    <scope>NUCLEOTIDE SEQUENCE [LARGE SCALE GENOMIC DNA]</scope>
    <source>
        <strain evidence="3 4">AJ004</strain>
    </source>
</reference>
<gene>
    <name evidence="3" type="ORF">FK004_04045</name>
</gene>
<keyword evidence="4" id="KW-1185">Reference proteome</keyword>
<protein>
    <recommendedName>
        <fullName evidence="2">Serine aminopeptidase S33 domain-containing protein</fullName>
    </recommendedName>
</protein>
<accession>A0A2S1LL17</accession>
<evidence type="ECO:0000256" key="1">
    <source>
        <dbReference type="SAM" id="SignalP"/>
    </source>
</evidence>
<sequence length="310" mass="34053">MKKLWLFCLLIASLTQAQDKPVKTQEIAVNELLNGTLYLPTAGTPKSLVILIAGSGPTDRDGNQTGMDNNSLKFLAEQLAAKGIAVFSYDKRFFAMALKGPIDERKLSFDDFIHDAETVVTYFNNQKHYRNIIIAGHSEGSLVGMVAAAHRTTAGFISLAGAGRPIDAVLADQIAERAPMLLPETKSILAQLKKGETVANFSPALNSLFRLSVQPYMISWIKYDPQSEIKKLKIPVLLINGTKDIQVSVSEAELLHKAKPDSQLKIITNMNHIFKDIKGDSNENQSSYSNPDLPVMPELIEAITVFVSKI</sequence>
<dbReference type="GO" id="GO:0052689">
    <property type="term" value="F:carboxylic ester hydrolase activity"/>
    <property type="evidence" value="ECO:0007669"/>
    <property type="project" value="TreeGrafter"/>
</dbReference>
<dbReference type="PANTHER" id="PTHR43265:SF1">
    <property type="entry name" value="ESTERASE ESTD"/>
    <property type="match status" value="1"/>
</dbReference>